<evidence type="ECO:0000259" key="2">
    <source>
        <dbReference type="Pfam" id="PF00888"/>
    </source>
</evidence>
<organism evidence="3 4">
    <name type="scientific">Trifolium medium</name>
    <dbReference type="NCBI Taxonomy" id="97028"/>
    <lineage>
        <taxon>Eukaryota</taxon>
        <taxon>Viridiplantae</taxon>
        <taxon>Streptophyta</taxon>
        <taxon>Embryophyta</taxon>
        <taxon>Tracheophyta</taxon>
        <taxon>Spermatophyta</taxon>
        <taxon>Magnoliopsida</taxon>
        <taxon>eudicotyledons</taxon>
        <taxon>Gunneridae</taxon>
        <taxon>Pentapetalae</taxon>
        <taxon>rosids</taxon>
        <taxon>fabids</taxon>
        <taxon>Fabales</taxon>
        <taxon>Fabaceae</taxon>
        <taxon>Papilionoideae</taxon>
        <taxon>50 kb inversion clade</taxon>
        <taxon>NPAAA clade</taxon>
        <taxon>Hologalegina</taxon>
        <taxon>IRL clade</taxon>
        <taxon>Trifolieae</taxon>
        <taxon>Trifolium</taxon>
    </lineage>
</organism>
<dbReference type="Proteomes" id="UP000265520">
    <property type="component" value="Unassembled WGS sequence"/>
</dbReference>
<protein>
    <submittedName>
        <fullName evidence="3">Cullin-3A-like</fullName>
    </submittedName>
</protein>
<dbReference type="InterPro" id="IPR001373">
    <property type="entry name" value="Cullin_N"/>
</dbReference>
<dbReference type="Gene3D" id="6.10.280.240">
    <property type="match status" value="1"/>
</dbReference>
<comment type="similarity">
    <text evidence="1">Belongs to the cullin family.</text>
</comment>
<dbReference type="AlphaFoldDB" id="A0A392QXK8"/>
<name>A0A392QXK8_9FABA</name>
<feature type="non-terminal residue" evidence="3">
    <location>
        <position position="52"/>
    </location>
</feature>
<evidence type="ECO:0000313" key="4">
    <source>
        <dbReference type="Proteomes" id="UP000265520"/>
    </source>
</evidence>
<dbReference type="InterPro" id="IPR016159">
    <property type="entry name" value="Cullin_repeat-like_dom_sf"/>
</dbReference>
<sequence>MDTLVRMENSGLVNMLMDNNYADLERMYNLFSRVPSGLTVVKDVMTSCIQAT</sequence>
<accession>A0A392QXK8</accession>
<dbReference type="EMBL" id="LXQA010164605">
    <property type="protein sequence ID" value="MCI28266.1"/>
    <property type="molecule type" value="Genomic_DNA"/>
</dbReference>
<dbReference type="Pfam" id="PF00888">
    <property type="entry name" value="Cullin"/>
    <property type="match status" value="1"/>
</dbReference>
<keyword evidence="4" id="KW-1185">Reference proteome</keyword>
<evidence type="ECO:0000313" key="3">
    <source>
        <dbReference type="EMBL" id="MCI28266.1"/>
    </source>
</evidence>
<evidence type="ECO:0000256" key="1">
    <source>
        <dbReference type="ARBA" id="ARBA00006019"/>
    </source>
</evidence>
<dbReference type="SUPFAM" id="SSF74788">
    <property type="entry name" value="Cullin repeat-like"/>
    <property type="match status" value="1"/>
</dbReference>
<reference evidence="3 4" key="1">
    <citation type="journal article" date="2018" name="Front. Plant Sci.">
        <title>Red Clover (Trifolium pratense) and Zigzag Clover (T. medium) - A Picture of Genomic Similarities and Differences.</title>
        <authorList>
            <person name="Dluhosova J."/>
            <person name="Istvanek J."/>
            <person name="Nedelnik J."/>
            <person name="Repkova J."/>
        </authorList>
    </citation>
    <scope>NUCLEOTIDE SEQUENCE [LARGE SCALE GENOMIC DNA]</scope>
    <source>
        <strain evidence="4">cv. 10/8</strain>
        <tissue evidence="3">Leaf</tissue>
    </source>
</reference>
<proteinExistence type="inferred from homology"/>
<feature type="domain" description="Cullin N-terminal" evidence="2">
    <location>
        <begin position="2"/>
        <end position="51"/>
    </location>
</feature>
<comment type="caution">
    <text evidence="3">The sequence shown here is derived from an EMBL/GenBank/DDBJ whole genome shotgun (WGS) entry which is preliminary data.</text>
</comment>